<keyword evidence="2" id="KW-1185">Reference proteome</keyword>
<dbReference type="InterPro" id="IPR011009">
    <property type="entry name" value="Kinase-like_dom_sf"/>
</dbReference>
<gene>
    <name evidence="1" type="ORF">HNR73_001633</name>
</gene>
<keyword evidence="1" id="KW-0418">Kinase</keyword>
<dbReference type="SUPFAM" id="SSF56112">
    <property type="entry name" value="Protein kinase-like (PK-like)"/>
    <property type="match status" value="1"/>
</dbReference>
<dbReference type="Pfam" id="PF04655">
    <property type="entry name" value="APH_6_hur"/>
    <property type="match status" value="1"/>
</dbReference>
<sequence>MTRRGEDAAALVPAAFARDTAARPGGPEWLAAFPDLAADLLDRWDLRVDGTSRHGHVGVMIPVRSADGDALALKVSRPSSEVDNQIAALAEWDERGTVRLAATDASRGALLLERLNADRSLDDLEPAAAVEAAARLLRRLSVTASPGELPQLAEHVRVWPERWVDEWEALGRPLPRGLLDEAGEACRVLAAGAGGVLVDHDLHYRNVLAAGREPWLAIDPRGVIGDPEFALGPLLWNRFAGRDEVASRLDRFVELAGLDGGKARGWTLVRAVDYFLWSTGAGLTWDPAACREIIGVLTGP</sequence>
<dbReference type="EC" id="2.7.1.72" evidence="1"/>
<dbReference type="Proteomes" id="UP000548476">
    <property type="component" value="Unassembled WGS sequence"/>
</dbReference>
<keyword evidence="1" id="KW-0808">Transferase</keyword>
<reference evidence="1 2" key="1">
    <citation type="submission" date="2020-08" db="EMBL/GenBank/DDBJ databases">
        <title>Genomic Encyclopedia of Type Strains, Phase IV (KMG-IV): sequencing the most valuable type-strain genomes for metagenomic binning, comparative biology and taxonomic classification.</title>
        <authorList>
            <person name="Goeker M."/>
        </authorList>
    </citation>
    <scope>NUCLEOTIDE SEQUENCE [LARGE SCALE GENOMIC DNA]</scope>
    <source>
        <strain evidence="1 2">YIM 65646</strain>
    </source>
</reference>
<evidence type="ECO:0000313" key="1">
    <source>
        <dbReference type="EMBL" id="MBB6033783.1"/>
    </source>
</evidence>
<dbReference type="EMBL" id="JACHGT010000003">
    <property type="protein sequence ID" value="MBB6033783.1"/>
    <property type="molecule type" value="Genomic_DNA"/>
</dbReference>
<dbReference type="AlphaFoldDB" id="A0A841FFK3"/>
<organism evidence="1 2">
    <name type="scientific">Phytomonospora endophytica</name>
    <dbReference type="NCBI Taxonomy" id="714109"/>
    <lineage>
        <taxon>Bacteria</taxon>
        <taxon>Bacillati</taxon>
        <taxon>Actinomycetota</taxon>
        <taxon>Actinomycetes</taxon>
        <taxon>Micromonosporales</taxon>
        <taxon>Micromonosporaceae</taxon>
        <taxon>Phytomonospora</taxon>
    </lineage>
</organism>
<name>A0A841FFK3_9ACTN</name>
<proteinExistence type="predicted"/>
<dbReference type="RefSeq" id="WP_184786645.1">
    <property type="nucleotide sequence ID" value="NZ_BONT01000013.1"/>
</dbReference>
<dbReference type="GO" id="GO:0019748">
    <property type="term" value="P:secondary metabolic process"/>
    <property type="evidence" value="ECO:0007669"/>
    <property type="project" value="InterPro"/>
</dbReference>
<protein>
    <submittedName>
        <fullName evidence="1">Streptomycin 6-kinase</fullName>
        <ecNumber evidence="1">2.7.1.72</ecNumber>
    </submittedName>
</protein>
<comment type="caution">
    <text evidence="1">The sequence shown here is derived from an EMBL/GenBank/DDBJ whole genome shotgun (WGS) entry which is preliminary data.</text>
</comment>
<evidence type="ECO:0000313" key="2">
    <source>
        <dbReference type="Proteomes" id="UP000548476"/>
    </source>
</evidence>
<dbReference type="InterPro" id="IPR006748">
    <property type="entry name" value="NH2Glyco/OHUrea_AB-resist_kin"/>
</dbReference>
<dbReference type="GO" id="GO:0050300">
    <property type="term" value="F:aminoglycoside 6-kinase activity"/>
    <property type="evidence" value="ECO:0007669"/>
    <property type="project" value="UniProtKB-EC"/>
</dbReference>
<accession>A0A841FFK3</accession>